<sequence length="399" mass="40521">MTSFSRSVALALVLGVGPLYACGGSDSGGGGGEAGSTGTQQPSAGGAGGTGGTGGSGGTGGTGGSGGTGGTGGSTAEPDVPPELAFSDPPVANLADGVRFAEAVPYGPDPAQVMDVFLPESGTPTAAVFFFHGGGFTGGSRTTAYSGSASALRQVTDAGVAWIGVDYRLLQDPGVETEGVIKSLRDCQRSLQFVRRWADVFNLDPERVGVYGGSAGAGTSLWLAFHDDMAIPGGGDMVARASTRPLAAAANSTQSTYDVMRWAPDVFADSYAYVTNDLLLSQAQLRAMIVRFYGLDGALVNDADGIAAALETPEMVAYRADVDMLALMSSDDPGAYIQNTGPNSAPTDASFDLLHHPLHAMALRDRAAAVGAELEADIPAYNIDSSTSAMGFLLDRLVP</sequence>
<dbReference type="InterPro" id="IPR050300">
    <property type="entry name" value="GDXG_lipolytic_enzyme"/>
</dbReference>
<evidence type="ECO:0000256" key="3">
    <source>
        <dbReference type="SAM" id="MobiDB-lite"/>
    </source>
</evidence>
<dbReference type="AlphaFoldDB" id="A0A017TFC9"/>
<feature type="domain" description="BD-FAE-like" evidence="5">
    <location>
        <begin position="114"/>
        <end position="228"/>
    </location>
</feature>
<evidence type="ECO:0000256" key="1">
    <source>
        <dbReference type="ARBA" id="ARBA00010515"/>
    </source>
</evidence>
<dbReference type="InterPro" id="IPR049492">
    <property type="entry name" value="BD-FAE-like_dom"/>
</dbReference>
<dbReference type="Pfam" id="PF20434">
    <property type="entry name" value="BD-FAE"/>
    <property type="match status" value="1"/>
</dbReference>
<dbReference type="InterPro" id="IPR029058">
    <property type="entry name" value="AB_hydrolase_fold"/>
</dbReference>
<comment type="caution">
    <text evidence="6">The sequence shown here is derived from an EMBL/GenBank/DDBJ whole genome shotgun (WGS) entry which is preliminary data.</text>
</comment>
<dbReference type="Proteomes" id="UP000019678">
    <property type="component" value="Unassembled WGS sequence"/>
</dbReference>
<evidence type="ECO:0000313" key="6">
    <source>
        <dbReference type="EMBL" id="EYF07602.1"/>
    </source>
</evidence>
<dbReference type="InterPro" id="IPR002168">
    <property type="entry name" value="Lipase_GDXG_HIS_AS"/>
</dbReference>
<dbReference type="PANTHER" id="PTHR48081">
    <property type="entry name" value="AB HYDROLASE SUPERFAMILY PROTEIN C4A8.06C"/>
    <property type="match status" value="1"/>
</dbReference>
<gene>
    <name evidence="6" type="ORF">CAP_8103</name>
</gene>
<accession>A0A017TFC9</accession>
<feature type="chain" id="PRO_5001496969" description="BD-FAE-like domain-containing protein" evidence="4">
    <location>
        <begin position="22"/>
        <end position="399"/>
    </location>
</feature>
<reference evidence="6 7" key="1">
    <citation type="submission" date="2013-05" db="EMBL/GenBank/DDBJ databases">
        <title>Genome assembly of Chondromyces apiculatus DSM 436.</title>
        <authorList>
            <person name="Sharma G."/>
            <person name="Khatri I."/>
            <person name="Kaur C."/>
            <person name="Mayilraj S."/>
            <person name="Subramanian S."/>
        </authorList>
    </citation>
    <scope>NUCLEOTIDE SEQUENCE [LARGE SCALE GENOMIC DNA]</scope>
    <source>
        <strain evidence="6 7">DSM 436</strain>
    </source>
</reference>
<dbReference type="eggNOG" id="COG0657">
    <property type="taxonomic scope" value="Bacteria"/>
</dbReference>
<dbReference type="RefSeq" id="WP_052374251.1">
    <property type="nucleotide sequence ID" value="NZ_ASRX01000008.1"/>
</dbReference>
<dbReference type="PROSITE" id="PS01173">
    <property type="entry name" value="LIPASE_GDXG_HIS"/>
    <property type="match status" value="1"/>
</dbReference>
<evidence type="ECO:0000259" key="5">
    <source>
        <dbReference type="Pfam" id="PF20434"/>
    </source>
</evidence>
<evidence type="ECO:0000256" key="2">
    <source>
        <dbReference type="ARBA" id="ARBA00022801"/>
    </source>
</evidence>
<evidence type="ECO:0000313" key="7">
    <source>
        <dbReference type="Proteomes" id="UP000019678"/>
    </source>
</evidence>
<evidence type="ECO:0000256" key="4">
    <source>
        <dbReference type="SAM" id="SignalP"/>
    </source>
</evidence>
<dbReference type="OrthoDB" id="24847at2"/>
<keyword evidence="7" id="KW-1185">Reference proteome</keyword>
<dbReference type="PANTHER" id="PTHR48081:SF30">
    <property type="entry name" value="ACETYL-HYDROLASE LIPR-RELATED"/>
    <property type="match status" value="1"/>
</dbReference>
<dbReference type="STRING" id="1192034.CAP_8103"/>
<keyword evidence="2" id="KW-0378">Hydrolase</keyword>
<comment type="similarity">
    <text evidence="1">Belongs to the 'GDXG' lipolytic enzyme family.</text>
</comment>
<protein>
    <recommendedName>
        <fullName evidence="5">BD-FAE-like domain-containing protein</fullName>
    </recommendedName>
</protein>
<proteinExistence type="inferred from homology"/>
<keyword evidence="4" id="KW-0732">Signal</keyword>
<dbReference type="EMBL" id="ASRX01000008">
    <property type="protein sequence ID" value="EYF07602.1"/>
    <property type="molecule type" value="Genomic_DNA"/>
</dbReference>
<dbReference type="Gene3D" id="3.40.50.1820">
    <property type="entry name" value="alpha/beta hydrolase"/>
    <property type="match status" value="1"/>
</dbReference>
<organism evidence="6 7">
    <name type="scientific">Chondromyces apiculatus DSM 436</name>
    <dbReference type="NCBI Taxonomy" id="1192034"/>
    <lineage>
        <taxon>Bacteria</taxon>
        <taxon>Pseudomonadati</taxon>
        <taxon>Myxococcota</taxon>
        <taxon>Polyangia</taxon>
        <taxon>Polyangiales</taxon>
        <taxon>Polyangiaceae</taxon>
        <taxon>Chondromyces</taxon>
    </lineage>
</organism>
<name>A0A017TFC9_9BACT</name>
<dbReference type="GO" id="GO:0004806">
    <property type="term" value="F:triacylglycerol lipase activity"/>
    <property type="evidence" value="ECO:0007669"/>
    <property type="project" value="TreeGrafter"/>
</dbReference>
<feature type="compositionally biased region" description="Gly residues" evidence="3">
    <location>
        <begin position="45"/>
        <end position="73"/>
    </location>
</feature>
<dbReference type="SUPFAM" id="SSF53474">
    <property type="entry name" value="alpha/beta-Hydrolases"/>
    <property type="match status" value="1"/>
</dbReference>
<feature type="region of interest" description="Disordered" evidence="3">
    <location>
        <begin position="27"/>
        <end position="89"/>
    </location>
</feature>
<feature type="signal peptide" evidence="4">
    <location>
        <begin position="1"/>
        <end position="21"/>
    </location>
</feature>